<gene>
    <name evidence="3" type="ORF">H4W79_002402</name>
</gene>
<feature type="transmembrane region" description="Helical" evidence="2">
    <location>
        <begin position="12"/>
        <end position="29"/>
    </location>
</feature>
<evidence type="ECO:0000313" key="3">
    <source>
        <dbReference type="EMBL" id="MBE1458188.1"/>
    </source>
</evidence>
<keyword evidence="2" id="KW-0812">Transmembrane</keyword>
<dbReference type="Proteomes" id="UP000598217">
    <property type="component" value="Unassembled WGS sequence"/>
</dbReference>
<sequence length="190" mass="20501">MTESEQCRPLRAGVFTLVCASLSAIGHAVSSGHDVPLVGLLLGTAAVLAMAWAVSSRRQSPWMLTAWMLWGQFALHVTFAYTQEAGSGHDGHGGAVLAQEAMPAWAMIVMHLVMALVSAWWLHVGENALFAFLRFMALSLIPLLLVVGAVPAARETARPRFAATDERSRSRPPYLRHSRVLRGPPPVLAA</sequence>
<dbReference type="RefSeq" id="WP_191270140.1">
    <property type="nucleotide sequence ID" value="NZ_BMXJ01000003.1"/>
</dbReference>
<organism evidence="3 4">
    <name type="scientific">Nocardiopsis terrae</name>
    <dbReference type="NCBI Taxonomy" id="372655"/>
    <lineage>
        <taxon>Bacteria</taxon>
        <taxon>Bacillati</taxon>
        <taxon>Actinomycetota</taxon>
        <taxon>Actinomycetes</taxon>
        <taxon>Streptosporangiales</taxon>
        <taxon>Nocardiopsidaceae</taxon>
        <taxon>Nocardiopsis</taxon>
    </lineage>
</organism>
<feature type="transmembrane region" description="Helical" evidence="2">
    <location>
        <begin position="62"/>
        <end position="82"/>
    </location>
</feature>
<evidence type="ECO:0000313" key="4">
    <source>
        <dbReference type="Proteomes" id="UP000598217"/>
    </source>
</evidence>
<dbReference type="EMBL" id="JADBDY010000001">
    <property type="protein sequence ID" value="MBE1458188.1"/>
    <property type="molecule type" value="Genomic_DNA"/>
</dbReference>
<evidence type="ECO:0000256" key="2">
    <source>
        <dbReference type="SAM" id="Phobius"/>
    </source>
</evidence>
<feature type="region of interest" description="Disordered" evidence="1">
    <location>
        <begin position="160"/>
        <end position="190"/>
    </location>
</feature>
<feature type="transmembrane region" description="Helical" evidence="2">
    <location>
        <begin position="35"/>
        <end position="55"/>
    </location>
</feature>
<evidence type="ECO:0000256" key="1">
    <source>
        <dbReference type="SAM" id="MobiDB-lite"/>
    </source>
</evidence>
<feature type="compositionally biased region" description="Basic and acidic residues" evidence="1">
    <location>
        <begin position="160"/>
        <end position="169"/>
    </location>
</feature>
<feature type="transmembrane region" description="Helical" evidence="2">
    <location>
        <begin position="102"/>
        <end position="122"/>
    </location>
</feature>
<comment type="caution">
    <text evidence="3">The sequence shown here is derived from an EMBL/GenBank/DDBJ whole genome shotgun (WGS) entry which is preliminary data.</text>
</comment>
<reference evidence="3 4" key="1">
    <citation type="submission" date="2020-10" db="EMBL/GenBank/DDBJ databases">
        <title>Sequencing the genomes of 1000 actinobacteria strains.</title>
        <authorList>
            <person name="Klenk H.-P."/>
        </authorList>
    </citation>
    <scope>NUCLEOTIDE SEQUENCE [LARGE SCALE GENOMIC DNA]</scope>
    <source>
        <strain evidence="3 4">DSM 45157</strain>
    </source>
</reference>
<feature type="transmembrane region" description="Helical" evidence="2">
    <location>
        <begin position="129"/>
        <end position="150"/>
    </location>
</feature>
<keyword evidence="2" id="KW-1133">Transmembrane helix</keyword>
<keyword evidence="4" id="KW-1185">Reference proteome</keyword>
<accession>A0ABR9HGN7</accession>
<keyword evidence="2" id="KW-0472">Membrane</keyword>
<protein>
    <submittedName>
        <fullName evidence="3">Uncharacterized protein</fullName>
    </submittedName>
</protein>
<proteinExistence type="predicted"/>
<name>A0ABR9HGN7_9ACTN</name>